<accession>A0A395LZT8</accession>
<dbReference type="Proteomes" id="UP000266389">
    <property type="component" value="Unassembled WGS sequence"/>
</dbReference>
<proteinExistence type="predicted"/>
<evidence type="ECO:0008006" key="3">
    <source>
        <dbReference type="Google" id="ProtNLM"/>
    </source>
</evidence>
<organism evidence="1 2">
    <name type="scientific">Candidatus Thermochlorobacter aerophilus</name>
    <dbReference type="NCBI Taxonomy" id="1868324"/>
    <lineage>
        <taxon>Bacteria</taxon>
        <taxon>Pseudomonadati</taxon>
        <taxon>Chlorobiota</taxon>
        <taxon>Chlorobiia</taxon>
        <taxon>Chlorobiales</taxon>
        <taxon>Candidatus Thermochlorobacteriaceae</taxon>
        <taxon>Candidatus Thermochlorobacter</taxon>
    </lineage>
</organism>
<dbReference type="EMBL" id="PHFL01000064">
    <property type="protein sequence ID" value="RFM23508.1"/>
    <property type="molecule type" value="Genomic_DNA"/>
</dbReference>
<name>A0A395LZT8_9BACT</name>
<dbReference type="AlphaFoldDB" id="A0A395LZT8"/>
<evidence type="ECO:0000313" key="2">
    <source>
        <dbReference type="Proteomes" id="UP000266389"/>
    </source>
</evidence>
<protein>
    <recommendedName>
        <fullName evidence="3">DUF4270 family protein</fullName>
    </recommendedName>
</protein>
<reference evidence="1 2" key="1">
    <citation type="journal article" date="2011" name="ISME J.">
        <title>Community ecology of hot spring cyanobacterial mats: predominant populations and their functional potential.</title>
        <authorList>
            <person name="Klatt C.G."/>
            <person name="Wood J.M."/>
            <person name="Rusch D.B."/>
            <person name="Bateson M.M."/>
            <person name="Hamamura N."/>
            <person name="Heidelberg J.F."/>
            <person name="Grossman A.R."/>
            <person name="Bhaya D."/>
            <person name="Cohan F.M."/>
            <person name="Kuhl M."/>
            <person name="Bryant D.A."/>
            <person name="Ward D.M."/>
        </authorList>
    </citation>
    <scope>NUCLEOTIDE SEQUENCE [LARGE SCALE GENOMIC DNA]</scope>
    <source>
        <strain evidence="1">OS</strain>
    </source>
</reference>
<sequence>MRGYRILGIVLLTVSIVACGDENLDIVGTDTRFLRPNQLLTLNTDSASFENFQFDSVATGSTASLPTIIVGIRQLPDGKELRAIGRVKFSYPLSRLDSSFNGRPGAILRVLEVSLITRQVRAQADTLPSLAPLEVEVFRSPTIWKGENLLSNTPFIEQERLAEIRWLKGDSLATETPLPRWYGDSLLAAARRGQKFLEDSTTLTLSFVPKRGNAVITLNGLLTFLRLTFDLRTPTGIERRSVLMNVYDAGYTGSKNFVNFDQTGIFLSPTIGARAVLRFNLPMLRPGTIITRAELILHRDTLYTPIDANDYQVGVSLATADRRTNTSLPEQRMVVTNRSQYSAIVTGNVQEWANRPASNFGFLLRTVSLSIPATEAGSISPIRFFGNLAADSLRPRLIITYIVSGF</sequence>
<comment type="caution">
    <text evidence="1">The sequence shown here is derived from an EMBL/GenBank/DDBJ whole genome shotgun (WGS) entry which is preliminary data.</text>
</comment>
<gene>
    <name evidence="1" type="ORF">D0433_10650</name>
</gene>
<dbReference type="PROSITE" id="PS51257">
    <property type="entry name" value="PROKAR_LIPOPROTEIN"/>
    <property type="match status" value="1"/>
</dbReference>
<evidence type="ECO:0000313" key="1">
    <source>
        <dbReference type="EMBL" id="RFM23508.1"/>
    </source>
</evidence>